<dbReference type="Gene3D" id="2.70.98.10">
    <property type="match status" value="1"/>
</dbReference>
<name>A0A564FUJ1_9HYPH</name>
<reference evidence="6 7" key="1">
    <citation type="submission" date="2019-06" db="EMBL/GenBank/DDBJ databases">
        <authorList>
            <person name="Rodrigo-Torres L."/>
            <person name="Arahal R. D."/>
            <person name="Lucena T."/>
        </authorList>
    </citation>
    <scope>NUCLEOTIDE SEQUENCE [LARGE SCALE GENOMIC DNA]</scope>
    <source>
        <strain evidence="6 7">SW08-7</strain>
    </source>
</reference>
<gene>
    <name evidence="6" type="primary">mdoG_1</name>
    <name evidence="6" type="ORF">MTDSW087_01396</name>
</gene>
<feature type="domain" description="Glucan biosynthesis periplasmic MdoG C-terminal" evidence="5">
    <location>
        <begin position="16"/>
        <end position="522"/>
    </location>
</feature>
<dbReference type="Pfam" id="PF04349">
    <property type="entry name" value="MdoG"/>
    <property type="match status" value="1"/>
</dbReference>
<evidence type="ECO:0000256" key="1">
    <source>
        <dbReference type="ARBA" id="ARBA00004418"/>
    </source>
</evidence>
<dbReference type="InterPro" id="IPR014438">
    <property type="entry name" value="Glucan_biosyn_MdoG/MdoD"/>
</dbReference>
<dbReference type="PANTHER" id="PTHR30504:SF2">
    <property type="entry name" value="GLUCANS BIOSYNTHESIS PROTEIN G"/>
    <property type="match status" value="1"/>
</dbReference>
<dbReference type="PANTHER" id="PTHR30504">
    <property type="entry name" value="GLUCANS BIOSYNTHESIS PROTEIN"/>
    <property type="match status" value="1"/>
</dbReference>
<dbReference type="Proteomes" id="UP000401717">
    <property type="component" value="Unassembled WGS sequence"/>
</dbReference>
<organism evidence="6 7">
    <name type="scientific">Methylobacterium dankookense</name>
    <dbReference type="NCBI Taxonomy" id="560405"/>
    <lineage>
        <taxon>Bacteria</taxon>
        <taxon>Pseudomonadati</taxon>
        <taxon>Pseudomonadota</taxon>
        <taxon>Alphaproteobacteria</taxon>
        <taxon>Hyphomicrobiales</taxon>
        <taxon>Methylobacteriaceae</taxon>
        <taxon>Methylobacterium</taxon>
    </lineage>
</organism>
<evidence type="ECO:0000313" key="7">
    <source>
        <dbReference type="Proteomes" id="UP000401717"/>
    </source>
</evidence>
<dbReference type="EMBL" id="CABFVH010000005">
    <property type="protein sequence ID" value="VUF11712.1"/>
    <property type="molecule type" value="Genomic_DNA"/>
</dbReference>
<comment type="pathway">
    <text evidence="2">Glycan metabolism; osmoregulated periplasmic glucan (OPG) biosynthesis.</text>
</comment>
<dbReference type="GO" id="GO:0030288">
    <property type="term" value="C:outer membrane-bounded periplasmic space"/>
    <property type="evidence" value="ECO:0007669"/>
    <property type="project" value="TreeGrafter"/>
</dbReference>
<evidence type="ECO:0000313" key="6">
    <source>
        <dbReference type="EMBL" id="VUF11712.1"/>
    </source>
</evidence>
<dbReference type="InterPro" id="IPR011013">
    <property type="entry name" value="Gal_mutarotase_sf_dom"/>
</dbReference>
<dbReference type="GO" id="GO:0051274">
    <property type="term" value="P:beta-glucan biosynthetic process"/>
    <property type="evidence" value="ECO:0007669"/>
    <property type="project" value="TreeGrafter"/>
</dbReference>
<proteinExistence type="inferred from homology"/>
<dbReference type="PIRSF" id="PIRSF006281">
    <property type="entry name" value="MdoG"/>
    <property type="match status" value="1"/>
</dbReference>
<keyword evidence="4" id="KW-0574">Periplasm</keyword>
<comment type="subcellular location">
    <subcellularLocation>
        <location evidence="1">Periplasm</location>
    </subcellularLocation>
</comment>
<dbReference type="GO" id="GO:0003824">
    <property type="term" value="F:catalytic activity"/>
    <property type="evidence" value="ECO:0007669"/>
    <property type="project" value="InterPro"/>
</dbReference>
<dbReference type="Gene3D" id="2.60.40.10">
    <property type="entry name" value="Immunoglobulins"/>
    <property type="match status" value="1"/>
</dbReference>
<dbReference type="InterPro" id="IPR014718">
    <property type="entry name" value="GH-type_carb-bd"/>
</dbReference>
<accession>A0A564FUJ1</accession>
<dbReference type="GO" id="GO:0030246">
    <property type="term" value="F:carbohydrate binding"/>
    <property type="evidence" value="ECO:0007669"/>
    <property type="project" value="InterPro"/>
</dbReference>
<dbReference type="AlphaFoldDB" id="A0A564FUJ1"/>
<evidence type="ECO:0000256" key="4">
    <source>
        <dbReference type="ARBA" id="ARBA00022764"/>
    </source>
</evidence>
<dbReference type="InterPro" id="IPR014756">
    <property type="entry name" value="Ig_E-set"/>
</dbReference>
<evidence type="ECO:0000256" key="3">
    <source>
        <dbReference type="ARBA" id="ARBA00009284"/>
    </source>
</evidence>
<dbReference type="InterPro" id="IPR007444">
    <property type="entry name" value="Glucan_biosyn_MdoG_C"/>
</dbReference>
<dbReference type="UniPathway" id="UPA00637"/>
<protein>
    <submittedName>
        <fullName evidence="6">Glucans biosynthesis protein G</fullName>
    </submittedName>
</protein>
<evidence type="ECO:0000259" key="5">
    <source>
        <dbReference type="Pfam" id="PF04349"/>
    </source>
</evidence>
<dbReference type="SUPFAM" id="SSF74650">
    <property type="entry name" value="Galactose mutarotase-like"/>
    <property type="match status" value="1"/>
</dbReference>
<evidence type="ECO:0000256" key="2">
    <source>
        <dbReference type="ARBA" id="ARBA00005001"/>
    </source>
</evidence>
<comment type="similarity">
    <text evidence="3">Belongs to the OpgD/OpgG family.</text>
</comment>
<dbReference type="SUPFAM" id="SSF81296">
    <property type="entry name" value="E set domains"/>
    <property type="match status" value="1"/>
</dbReference>
<sequence>MAQDSQAGSQAAAMTFEGVVEQAQRLAAAAYAPQPDDLPPALAGLSYDGYRRIVFRPAESLRLGRHFSAQLFHRGFLQKKRVRLFVQPRTGAPQPVPYESRLFDLGKDLAGKSFAPDLGFAGFRLHYAFSDAPKGRVPGFQEEFLVFLGASYFRLRGDGQEYGLSARGLAIGTGAPEGEEFPDFVAHWICEPEPEARRISVLSLLDSPSVAGAYRFEITPGDPARIAVTASLHPRRRIDRLGLAPLTSMFLHGQSGPGARNAQAFDDFRPQVHDSDGLAVRTATDRLWRPLVNGRPSPQISAFRAQPLKGFGLMQRERTFAAYLDVEARHEARPGLWIEPTEGAPGPEMVASGASPRQAGPFADGAVQLFEIPSREEYMDNIVAAFVPATPAEPGTPLRFAYRLTTVGAEPTEALPGDLARVVSTRVGSAERLRPTEPPSPQRRLYAIDFEGPNLPKAQDDGVTAVVSAGAGTMVEPGAAFVPQTGGWRIYVEWQPPEPLPAGDVVLRAHLEKDGRPISEIWDAAA</sequence>
<dbReference type="InterPro" id="IPR013783">
    <property type="entry name" value="Ig-like_fold"/>
</dbReference>